<proteinExistence type="predicted"/>
<gene>
    <name evidence="4" type="ORF">BXZ70DRAFT_343845</name>
</gene>
<evidence type="ECO:0000259" key="3">
    <source>
        <dbReference type="Pfam" id="PF01979"/>
    </source>
</evidence>
<feature type="transmembrane region" description="Helical" evidence="2">
    <location>
        <begin position="32"/>
        <end position="52"/>
    </location>
</feature>
<keyword evidence="2" id="KW-0812">Transmembrane</keyword>
<dbReference type="Pfam" id="PF01979">
    <property type="entry name" value="Amidohydro_1"/>
    <property type="match status" value="1"/>
</dbReference>
<keyword evidence="5" id="KW-1185">Reference proteome</keyword>
<dbReference type="AlphaFoldDB" id="A0A8K0UK05"/>
<organism evidence="4 5">
    <name type="scientific">Cristinia sonorae</name>
    <dbReference type="NCBI Taxonomy" id="1940300"/>
    <lineage>
        <taxon>Eukaryota</taxon>
        <taxon>Fungi</taxon>
        <taxon>Dikarya</taxon>
        <taxon>Basidiomycota</taxon>
        <taxon>Agaricomycotina</taxon>
        <taxon>Agaricomycetes</taxon>
        <taxon>Agaricomycetidae</taxon>
        <taxon>Agaricales</taxon>
        <taxon>Pleurotineae</taxon>
        <taxon>Stephanosporaceae</taxon>
        <taxon>Cristinia</taxon>
    </lineage>
</organism>
<evidence type="ECO:0000313" key="4">
    <source>
        <dbReference type="EMBL" id="KAH8094912.1"/>
    </source>
</evidence>
<dbReference type="GO" id="GO:0016810">
    <property type="term" value="F:hydrolase activity, acting on carbon-nitrogen (but not peptide) bonds"/>
    <property type="evidence" value="ECO:0007669"/>
    <property type="project" value="InterPro"/>
</dbReference>
<evidence type="ECO:0000256" key="1">
    <source>
        <dbReference type="SAM" id="MobiDB-lite"/>
    </source>
</evidence>
<dbReference type="SUPFAM" id="SSF51556">
    <property type="entry name" value="Metallo-dependent hydrolases"/>
    <property type="match status" value="1"/>
</dbReference>
<feature type="domain" description="Amidohydrolase-related" evidence="3">
    <location>
        <begin position="417"/>
        <end position="499"/>
    </location>
</feature>
<dbReference type="InterPro" id="IPR051781">
    <property type="entry name" value="Metallo-dep_Hydrolase"/>
</dbReference>
<feature type="region of interest" description="Disordered" evidence="1">
    <location>
        <begin position="242"/>
        <end position="264"/>
    </location>
</feature>
<keyword evidence="2" id="KW-0472">Membrane</keyword>
<reference evidence="4" key="1">
    <citation type="journal article" date="2021" name="New Phytol.">
        <title>Evolutionary innovations through gain and loss of genes in the ectomycorrhizal Boletales.</title>
        <authorList>
            <person name="Wu G."/>
            <person name="Miyauchi S."/>
            <person name="Morin E."/>
            <person name="Kuo A."/>
            <person name="Drula E."/>
            <person name="Varga T."/>
            <person name="Kohler A."/>
            <person name="Feng B."/>
            <person name="Cao Y."/>
            <person name="Lipzen A."/>
            <person name="Daum C."/>
            <person name="Hundley H."/>
            <person name="Pangilinan J."/>
            <person name="Johnson J."/>
            <person name="Barry K."/>
            <person name="LaButti K."/>
            <person name="Ng V."/>
            <person name="Ahrendt S."/>
            <person name="Min B."/>
            <person name="Choi I.G."/>
            <person name="Park H."/>
            <person name="Plett J.M."/>
            <person name="Magnuson J."/>
            <person name="Spatafora J.W."/>
            <person name="Nagy L.G."/>
            <person name="Henrissat B."/>
            <person name="Grigoriev I.V."/>
            <person name="Yang Z.L."/>
            <person name="Xu J."/>
            <person name="Martin F.M."/>
        </authorList>
    </citation>
    <scope>NUCLEOTIDE SEQUENCE</scope>
    <source>
        <strain evidence="4">KKN 215</strain>
    </source>
</reference>
<dbReference type="InterPro" id="IPR032466">
    <property type="entry name" value="Metal_Hydrolase"/>
</dbReference>
<dbReference type="InterPro" id="IPR006680">
    <property type="entry name" value="Amidohydro-rel"/>
</dbReference>
<dbReference type="OrthoDB" id="10258955at2759"/>
<keyword evidence="2" id="KW-1133">Transmembrane helix</keyword>
<dbReference type="EMBL" id="JAEVFJ010000024">
    <property type="protein sequence ID" value="KAH8094912.1"/>
    <property type="molecule type" value="Genomic_DNA"/>
</dbReference>
<evidence type="ECO:0000313" key="5">
    <source>
        <dbReference type="Proteomes" id="UP000813824"/>
    </source>
</evidence>
<dbReference type="Proteomes" id="UP000813824">
    <property type="component" value="Unassembled WGS sequence"/>
</dbReference>
<accession>A0A8K0UK05</accession>
<comment type="caution">
    <text evidence="4">The sequence shown here is derived from an EMBL/GenBank/DDBJ whole genome shotgun (WGS) entry which is preliminary data.</text>
</comment>
<dbReference type="PANTHER" id="PTHR43135:SF3">
    <property type="entry name" value="ALPHA-D-RIBOSE 1-METHYLPHOSPHONATE 5-TRIPHOSPHATE DIPHOSPHATASE"/>
    <property type="match status" value="1"/>
</dbReference>
<sequence length="982" mass="106856">MLTMSSKLLSASAAQTVNYGPRRGRIPTIRPIFFTFCVAIAGVTLFACNYYISKSTSSQRFQQPPFNAQQLLTQCASLKVSVGPSESFSKRNVSDRFEPGTNATWIRNARIWTGAENGTETLIGDILLKGGIVKRIGHISDDLLEDMRPNLTVVDAEGAWVTPGLVDLHSHLGLISAPFMNFEASSAHGPIAPWARSIDGLHTHDEAYEQVIAGGVTTVQILPGSGNAIAGQAFMIKPRKTKERSPTSMLLEPPHNLNGSKPDLDQPLRWRHLKQACGENLDDWGTRMDSMWAFRQAYDTARKIKQDQDDYCSKAEAGLWSELRGKEYPDSLQWEALVDVLRGRVKIAHHCYEEVDLDDIVRLSNEFKFHVASFHHASEAWLVPDVLKRMFGGPPAVAIFASNHGYKRESYRGSVFAPRILADNDLAVVMKSDHPALNGRYLLYEAQQAHYYGLPPHLALSSVTTTPAHAAGMDHRVGSLKEGVDADVVLWDSHPLQLGATPRQVWIDGIPQLTNPISPATILVDKPKQSKVQDIPHVPKFDEERIAAVKYEGLPPLSNELEDGTVVFKNVRHVWVRGKLGLRERWAAGPGQEGGVVVLKRGAIACAGEEDWCFDFEGSVDEEKFKKRKVIDLHGGAIGPGMMTFGSALGIEEIDGEPSTQDGTLYNPFTGNVPDAVGDPVGLVKAADALQFQTRDALNAHKNGVTYATSSLGKVSVLGGPQNIVSGLATTFRTGAAHALDENAIVKEITAIHLMFGRSDPLTGSTGASISTEIATLRRLLLDHEDPKTNAGNWFQKAAEGSVPLIIHVNGADIMAALLRLKAEIEEQSGSQMKMVFSGASEAHILAKQLGDAKVGIIITSPRPLPGPWDGRRILSGPPLTTNTTAAVLLDHGVTFALGCLQTYEAAHVRFEAGWIARELGDRADDEFPYELVTTNLEKLLGMEGWIGEEGDLVAYDGGSPFDFDSKVVAIASPKKGVVELF</sequence>
<dbReference type="SUPFAM" id="SSF51338">
    <property type="entry name" value="Composite domain of metallo-dependent hydrolases"/>
    <property type="match status" value="1"/>
</dbReference>
<dbReference type="PANTHER" id="PTHR43135">
    <property type="entry name" value="ALPHA-D-RIBOSE 1-METHYLPHOSPHONATE 5-TRIPHOSPHATE DIPHOSPHATASE"/>
    <property type="match status" value="1"/>
</dbReference>
<evidence type="ECO:0000256" key="2">
    <source>
        <dbReference type="SAM" id="Phobius"/>
    </source>
</evidence>
<name>A0A8K0UK05_9AGAR</name>
<dbReference type="InterPro" id="IPR011059">
    <property type="entry name" value="Metal-dep_hydrolase_composite"/>
</dbReference>
<dbReference type="Gene3D" id="3.20.20.140">
    <property type="entry name" value="Metal-dependent hydrolases"/>
    <property type="match status" value="2"/>
</dbReference>
<protein>
    <recommendedName>
        <fullName evidence="3">Amidohydrolase-related domain-containing protein</fullName>
    </recommendedName>
</protein>